<gene>
    <name evidence="2" type="ORF">EGH25_11055</name>
</gene>
<accession>A0A9Q4C5L5</accession>
<dbReference type="EMBL" id="RKLV01000013">
    <property type="protein sequence ID" value="MCX2819888.1"/>
    <property type="molecule type" value="Genomic_DNA"/>
</dbReference>
<evidence type="ECO:0000313" key="2">
    <source>
        <dbReference type="EMBL" id="MCX2819888.1"/>
    </source>
</evidence>
<reference evidence="2" key="1">
    <citation type="submission" date="2022-09" db="EMBL/GenBank/DDBJ databases">
        <title>Haloadaptaus new haloarchaeum isolated from saline soil.</title>
        <authorList>
            <person name="Duran-Viseras A."/>
            <person name="Sanchez-Porro C."/>
            <person name="Ventosa A."/>
        </authorList>
    </citation>
    <scope>NUCLEOTIDE SEQUENCE</scope>
    <source>
        <strain evidence="2">F3-133</strain>
    </source>
</reference>
<keyword evidence="3" id="KW-1185">Reference proteome</keyword>
<dbReference type="Proteomes" id="UP001149411">
    <property type="component" value="Unassembled WGS sequence"/>
</dbReference>
<evidence type="ECO:0000313" key="3">
    <source>
        <dbReference type="Proteomes" id="UP001149411"/>
    </source>
</evidence>
<proteinExistence type="predicted"/>
<comment type="caution">
    <text evidence="2">The sequence shown here is derived from an EMBL/GenBank/DDBJ whole genome shotgun (WGS) entry which is preliminary data.</text>
</comment>
<dbReference type="AlphaFoldDB" id="A0A9Q4C5L5"/>
<feature type="compositionally biased region" description="Basic and acidic residues" evidence="1">
    <location>
        <begin position="1"/>
        <end position="17"/>
    </location>
</feature>
<feature type="region of interest" description="Disordered" evidence="1">
    <location>
        <begin position="1"/>
        <end position="23"/>
    </location>
</feature>
<organism evidence="2 3">
    <name type="scientific">Halorutilus salinus</name>
    <dbReference type="NCBI Taxonomy" id="2487751"/>
    <lineage>
        <taxon>Archaea</taxon>
        <taxon>Methanobacteriati</taxon>
        <taxon>Methanobacteriota</taxon>
        <taxon>Stenosarchaea group</taxon>
        <taxon>Halobacteria</taxon>
        <taxon>Halorutilales</taxon>
        <taxon>Halorutilaceae</taxon>
        <taxon>Halorutilus</taxon>
    </lineage>
</organism>
<dbReference type="RefSeq" id="WP_266088550.1">
    <property type="nucleotide sequence ID" value="NZ_RKLV01000013.1"/>
</dbReference>
<evidence type="ECO:0000256" key="1">
    <source>
        <dbReference type="SAM" id="MobiDB-lite"/>
    </source>
</evidence>
<protein>
    <submittedName>
        <fullName evidence="2">Uncharacterized protein</fullName>
    </submittedName>
</protein>
<sequence>MTTARDVENRIDDLKGTDEEDNNDGAVYIYDTVDATEPACIIGGDERD</sequence>
<name>A0A9Q4C5L5_9EURY</name>